<sequence>MVHAGGEITWNVREQMVPAARLSAGLTPGKNLTTPNQKNIAPILILRIVLVLFLRYTGIVSDSNFTFQL</sequence>
<accession>L0G476</accession>
<keyword evidence="1" id="KW-0812">Transmembrane</keyword>
<organism evidence="2 3">
    <name type="scientific">Echinicola vietnamensis (strain DSM 17526 / LMG 23754 / KMM 6221)</name>
    <dbReference type="NCBI Taxonomy" id="926556"/>
    <lineage>
        <taxon>Bacteria</taxon>
        <taxon>Pseudomonadati</taxon>
        <taxon>Bacteroidota</taxon>
        <taxon>Cytophagia</taxon>
        <taxon>Cytophagales</taxon>
        <taxon>Cyclobacteriaceae</taxon>
        <taxon>Echinicola</taxon>
    </lineage>
</organism>
<keyword evidence="1" id="KW-1133">Transmembrane helix</keyword>
<keyword evidence="3" id="KW-1185">Reference proteome</keyword>
<feature type="transmembrane region" description="Helical" evidence="1">
    <location>
        <begin position="40"/>
        <end position="59"/>
    </location>
</feature>
<keyword evidence="1" id="KW-0472">Membrane</keyword>
<name>L0G476_ECHVK</name>
<evidence type="ECO:0000256" key="1">
    <source>
        <dbReference type="SAM" id="Phobius"/>
    </source>
</evidence>
<proteinExistence type="predicted"/>
<protein>
    <submittedName>
        <fullName evidence="2">Uncharacterized protein</fullName>
    </submittedName>
</protein>
<dbReference type="HOGENOM" id="CLU_2769250_0_0_10"/>
<dbReference type="Proteomes" id="UP000010796">
    <property type="component" value="Chromosome"/>
</dbReference>
<dbReference type="EMBL" id="CP003346">
    <property type="protein sequence ID" value="AGA80342.1"/>
    <property type="molecule type" value="Genomic_DNA"/>
</dbReference>
<evidence type="ECO:0000313" key="3">
    <source>
        <dbReference type="Proteomes" id="UP000010796"/>
    </source>
</evidence>
<dbReference type="KEGG" id="evi:Echvi_4141"/>
<reference evidence="3" key="1">
    <citation type="submission" date="2012-02" db="EMBL/GenBank/DDBJ databases">
        <title>The complete genome of Echinicola vietnamensis DSM 17526.</title>
        <authorList>
            <person name="Lucas S."/>
            <person name="Copeland A."/>
            <person name="Lapidus A."/>
            <person name="Glavina del Rio T."/>
            <person name="Dalin E."/>
            <person name="Tice H."/>
            <person name="Bruce D."/>
            <person name="Goodwin L."/>
            <person name="Pitluck S."/>
            <person name="Peters L."/>
            <person name="Ovchinnikova G."/>
            <person name="Teshima H."/>
            <person name="Kyrpides N."/>
            <person name="Mavromatis K."/>
            <person name="Ivanova N."/>
            <person name="Brettin T."/>
            <person name="Detter J.C."/>
            <person name="Han C."/>
            <person name="Larimer F."/>
            <person name="Land M."/>
            <person name="Hauser L."/>
            <person name="Markowitz V."/>
            <person name="Cheng J.-F."/>
            <person name="Hugenholtz P."/>
            <person name="Woyke T."/>
            <person name="Wu D."/>
            <person name="Brambilla E."/>
            <person name="Klenk H.-P."/>
            <person name="Eisen J.A."/>
        </authorList>
    </citation>
    <scope>NUCLEOTIDE SEQUENCE [LARGE SCALE GENOMIC DNA]</scope>
    <source>
        <strain evidence="3">DSM 17526 / LMG 23754 / KMM 6221</strain>
    </source>
</reference>
<dbReference type="AlphaFoldDB" id="L0G476"/>
<evidence type="ECO:0000313" key="2">
    <source>
        <dbReference type="EMBL" id="AGA80342.1"/>
    </source>
</evidence>
<gene>
    <name evidence="2" type="ordered locus">Echvi_4141</name>
</gene>